<gene>
    <name evidence="3" type="ORF">MUN33_01200</name>
</gene>
<keyword evidence="3" id="KW-0347">Helicase</keyword>
<feature type="region of interest" description="Disordered" evidence="1">
    <location>
        <begin position="233"/>
        <end position="253"/>
    </location>
</feature>
<dbReference type="Proteomes" id="UP001139207">
    <property type="component" value="Unassembled WGS sequence"/>
</dbReference>
<dbReference type="RefSeq" id="WP_244803089.1">
    <property type="nucleotide sequence ID" value="NZ_JALIEA010000007.1"/>
</dbReference>
<protein>
    <submittedName>
        <fullName evidence="3">Helicase-associated domain-containing protein</fullName>
    </submittedName>
</protein>
<dbReference type="AlphaFoldDB" id="A0A9X2AYA5"/>
<dbReference type="GO" id="GO:0004386">
    <property type="term" value="F:helicase activity"/>
    <property type="evidence" value="ECO:0007669"/>
    <property type="project" value="UniProtKB-KW"/>
</dbReference>
<evidence type="ECO:0000313" key="3">
    <source>
        <dbReference type="EMBL" id="MCJ7857337.1"/>
    </source>
</evidence>
<keyword evidence="3" id="KW-0547">Nucleotide-binding</keyword>
<dbReference type="Pfam" id="PF13625">
    <property type="entry name" value="Helicase_C_3"/>
    <property type="match status" value="1"/>
</dbReference>
<keyword evidence="3" id="KW-0067">ATP-binding</keyword>
<feature type="region of interest" description="Disordered" evidence="1">
    <location>
        <begin position="695"/>
        <end position="715"/>
    </location>
</feature>
<dbReference type="EMBL" id="JALIEA010000007">
    <property type="protein sequence ID" value="MCJ7857337.1"/>
    <property type="molecule type" value="Genomic_DNA"/>
</dbReference>
<evidence type="ECO:0000313" key="4">
    <source>
        <dbReference type="Proteomes" id="UP001139207"/>
    </source>
</evidence>
<evidence type="ECO:0000259" key="2">
    <source>
        <dbReference type="Pfam" id="PF13625"/>
    </source>
</evidence>
<dbReference type="InterPro" id="IPR032830">
    <property type="entry name" value="XPB/Ssl2_N"/>
</dbReference>
<comment type="caution">
    <text evidence="3">The sequence shown here is derived from an EMBL/GenBank/DDBJ whole genome shotgun (WGS) entry which is preliminary data.</text>
</comment>
<evidence type="ECO:0000256" key="1">
    <source>
        <dbReference type="SAM" id="MobiDB-lite"/>
    </source>
</evidence>
<name>A0A9X2AYA5_9CORY</name>
<feature type="domain" description="Helicase XPB/Ssl2 N-terminal" evidence="2">
    <location>
        <begin position="503"/>
        <end position="626"/>
    </location>
</feature>
<sequence>MPDSFPTYADWLSGHPDDVLVDLLWRLRAFHPGSLGSVSDVAALRRLDATGLAVLHALVAAGADHRPVELEEVTATLAQLWDDAGTDPDHRADTPTVQATLHTLATWGLVFGPALTVSPQAPDTPPGPVKVPVHLPPLFSATTDLPWVLVDGYRCPIPTDQLPAVLDALPTRQRRLLDTLELSGGIGHSATLDDPDRPLARMISAGLLDRVDSQTARLSPRVSACIAGRVVPRPGGDFSPREDPAHPDTHPDARTDATAVARVVETARLVADVLEQVGNTPVRPLNAGGVGVREIARLAKALALDAAVVSDTLVLCRHADLIAVGLPVPAPRDVVGDGDFWCLSERGATYLSAPLSRRWAMLLDGWRHSPHAPWLAGGTGGTGGTGDTRDTGATAGAHLLQDSLDVPGAAALRGVVAAGGRVMTAEELWRARPSVAAVTPVAAVDSVHDEGVILGLSADGEASSAALALAAVAADGDDSDNSSAEDRLTAALADVLPPPVGMLIIQGDMTILAPGLLDADTEARLRTFADVESTGMASVWRVTRESMQRAVEYGETAEGIEDFLAGMAPDVPQSLWYLVQDTFRTHRPDAPVIGSTAASVLTAPDEKSMAAIMDTEAAENTGLRLLSPTVAASSVQLSLIVEALEDEGVTVNVDGGGTGRATAAPVFSTVPDPQRAVTSFPQVADQLAGAVEGFRRTRQNEDEDAGHSGDTTRVNDPRAIMAALRHAYDAGTPVEISYVDATGSAVHEWISVVTMSPVSIIGVTEAGGQSLHIQPHRVAWVATPVQTTDS</sequence>
<keyword evidence="4" id="KW-1185">Reference proteome</keyword>
<organism evidence="3 4">
    <name type="scientific">Corynebacterium kalidii</name>
    <dbReference type="NCBI Taxonomy" id="2931982"/>
    <lineage>
        <taxon>Bacteria</taxon>
        <taxon>Bacillati</taxon>
        <taxon>Actinomycetota</taxon>
        <taxon>Actinomycetes</taxon>
        <taxon>Mycobacteriales</taxon>
        <taxon>Corynebacteriaceae</taxon>
        <taxon>Corynebacterium</taxon>
    </lineage>
</organism>
<feature type="compositionally biased region" description="Basic and acidic residues" evidence="1">
    <location>
        <begin position="239"/>
        <end position="253"/>
    </location>
</feature>
<proteinExistence type="predicted"/>
<keyword evidence="3" id="KW-0378">Hydrolase</keyword>
<reference evidence="3" key="1">
    <citation type="submission" date="2022-04" db="EMBL/GenBank/DDBJ databases">
        <title>Corynebacterium kalidii LD5P10.</title>
        <authorList>
            <person name="Sun J.Q."/>
        </authorList>
    </citation>
    <scope>NUCLEOTIDE SEQUENCE</scope>
    <source>
        <strain evidence="3">LD5P10</strain>
    </source>
</reference>
<accession>A0A9X2AYA5</accession>